<evidence type="ECO:0000313" key="3">
    <source>
        <dbReference type="Proteomes" id="UP000192374"/>
    </source>
</evidence>
<dbReference type="RefSeq" id="WP_083086862.1">
    <property type="nucleotide sequence ID" value="NZ_AP022583.1"/>
</dbReference>
<dbReference type="EMBL" id="AP022583">
    <property type="protein sequence ID" value="BBY06484.1"/>
    <property type="molecule type" value="Genomic_DNA"/>
</dbReference>
<dbReference type="OrthoDB" id="4737245at2"/>
<dbReference type="AlphaFoldDB" id="A0A7I7PCZ0"/>
<evidence type="ECO:0000313" key="4">
    <source>
        <dbReference type="Proteomes" id="UP000466894"/>
    </source>
</evidence>
<keyword evidence="3" id="KW-1185">Reference proteome</keyword>
<proteinExistence type="predicted"/>
<evidence type="ECO:0000313" key="2">
    <source>
        <dbReference type="EMBL" id="ORB16549.1"/>
    </source>
</evidence>
<gene>
    <name evidence="2" type="ORF">BST37_06525</name>
    <name evidence="1" type="ORF">MNVI_18020</name>
</gene>
<reference evidence="2 3" key="1">
    <citation type="submission" date="2017-02" db="EMBL/GenBank/DDBJ databases">
        <title>The new phylogeny of genus Mycobacterium.</title>
        <authorList>
            <person name="Tortoli E."/>
            <person name="Trovato A."/>
            <person name="Cirillo D.M."/>
        </authorList>
    </citation>
    <scope>NUCLEOTIDE SEQUENCE [LARGE SCALE GENOMIC DNA]</scope>
    <source>
        <strain evidence="2 3">DSM 45145</strain>
    </source>
</reference>
<dbReference type="KEGG" id="mnv:MNVI_18020"/>
<dbReference type="EMBL" id="MVIC01000007">
    <property type="protein sequence ID" value="ORB16549.1"/>
    <property type="molecule type" value="Genomic_DNA"/>
</dbReference>
<organism evidence="1 4">
    <name type="scientific">Mycobacterium noviomagense</name>
    <dbReference type="NCBI Taxonomy" id="459858"/>
    <lineage>
        <taxon>Bacteria</taxon>
        <taxon>Bacillati</taxon>
        <taxon>Actinomycetota</taxon>
        <taxon>Actinomycetes</taxon>
        <taxon>Mycobacteriales</taxon>
        <taxon>Mycobacteriaceae</taxon>
        <taxon>Mycobacterium</taxon>
    </lineage>
</organism>
<sequence>MTQPDQVRGAENQRAQERLCRELLISGLYDQVPLAEVESVITGEHLAQTVAAQQELALSAIRSLVDAGLMEFDGWDDLPLDAAMSRVYDLFVNHYDDPGMWAFSVWLKLTEAGAQYARELKSKTAL</sequence>
<name>A0A7I7PCZ0_9MYCO</name>
<evidence type="ECO:0000313" key="1">
    <source>
        <dbReference type="EMBL" id="BBY06484.1"/>
    </source>
</evidence>
<reference evidence="1 4" key="2">
    <citation type="journal article" date="2019" name="Emerg. Microbes Infect.">
        <title>Comprehensive subspecies identification of 175 nontuberculous mycobacteria species based on 7547 genomic profiles.</title>
        <authorList>
            <person name="Matsumoto Y."/>
            <person name="Kinjo T."/>
            <person name="Motooka D."/>
            <person name="Nabeya D."/>
            <person name="Jung N."/>
            <person name="Uechi K."/>
            <person name="Horii T."/>
            <person name="Iida T."/>
            <person name="Fujita J."/>
            <person name="Nakamura S."/>
        </authorList>
    </citation>
    <scope>NUCLEOTIDE SEQUENCE [LARGE SCALE GENOMIC DNA]</scope>
    <source>
        <strain evidence="1 4">JCM 16367</strain>
    </source>
</reference>
<reference evidence="1" key="3">
    <citation type="submission" date="2020-02" db="EMBL/GenBank/DDBJ databases">
        <authorList>
            <person name="Matsumoto Y."/>
            <person name="Motooka D."/>
            <person name="Nakamura S."/>
        </authorList>
    </citation>
    <scope>NUCLEOTIDE SEQUENCE</scope>
    <source>
        <strain evidence="1">JCM 16367</strain>
    </source>
</reference>
<dbReference type="Proteomes" id="UP000192374">
    <property type="component" value="Unassembled WGS sequence"/>
</dbReference>
<protein>
    <submittedName>
        <fullName evidence="1">Uncharacterized protein</fullName>
    </submittedName>
</protein>
<accession>A0A7I7PCZ0</accession>
<dbReference type="Proteomes" id="UP000466894">
    <property type="component" value="Chromosome"/>
</dbReference>